<dbReference type="InterPro" id="IPR003018">
    <property type="entry name" value="GAF"/>
</dbReference>
<feature type="domain" description="GAF" evidence="3">
    <location>
        <begin position="126"/>
        <end position="289"/>
    </location>
</feature>
<gene>
    <name evidence="5" type="ORF">D806_064230</name>
</gene>
<dbReference type="Gene3D" id="3.60.40.10">
    <property type="entry name" value="PPM-type phosphatase domain"/>
    <property type="match status" value="1"/>
</dbReference>
<evidence type="ECO:0000256" key="1">
    <source>
        <dbReference type="ARBA" id="ARBA00022801"/>
    </source>
</evidence>
<dbReference type="SUPFAM" id="SSF55781">
    <property type="entry name" value="GAF domain-like"/>
    <property type="match status" value="1"/>
</dbReference>
<dbReference type="SUPFAM" id="SSF81606">
    <property type="entry name" value="PP2C-like"/>
    <property type="match status" value="1"/>
</dbReference>
<feature type="domain" description="PPM-type phosphatase" evidence="4">
    <location>
        <begin position="307"/>
        <end position="530"/>
    </location>
</feature>
<protein>
    <submittedName>
        <fullName evidence="5">Magnesium or manganese-dependent protein phosphatase</fullName>
    </submittedName>
</protein>
<dbReference type="InterPro" id="IPR036457">
    <property type="entry name" value="PPM-type-like_dom_sf"/>
</dbReference>
<dbReference type="SMART" id="SM00065">
    <property type="entry name" value="GAF"/>
    <property type="match status" value="1"/>
</dbReference>
<reference evidence="6" key="2">
    <citation type="submission" date="2018-03" db="EMBL/GenBank/DDBJ databases">
        <authorList>
            <person name="Derbyshire K."/>
            <person name="Gray T.A."/>
            <person name="Champion M."/>
        </authorList>
    </citation>
    <scope>NUCLEOTIDE SEQUENCE [LARGE SCALE GENOMIC DNA]</scope>
    <source>
        <strain evidence="6">MKD8</strain>
    </source>
</reference>
<dbReference type="GO" id="GO:0016791">
    <property type="term" value="F:phosphatase activity"/>
    <property type="evidence" value="ECO:0007669"/>
    <property type="project" value="TreeGrafter"/>
</dbReference>
<name>A0A2U9PZX3_MYCSE</name>
<dbReference type="RefSeq" id="WP_003897960.1">
    <property type="nucleotide sequence ID" value="NZ_CP027541.1"/>
</dbReference>
<evidence type="ECO:0000259" key="4">
    <source>
        <dbReference type="SMART" id="SM00331"/>
    </source>
</evidence>
<dbReference type="AlphaFoldDB" id="A0A2U9PZX3"/>
<evidence type="ECO:0000313" key="6">
    <source>
        <dbReference type="Proteomes" id="UP000011200"/>
    </source>
</evidence>
<dbReference type="InterPro" id="IPR029016">
    <property type="entry name" value="GAF-like_dom_sf"/>
</dbReference>
<proteinExistence type="predicted"/>
<dbReference type="PANTHER" id="PTHR43156:SF2">
    <property type="entry name" value="STAGE II SPORULATION PROTEIN E"/>
    <property type="match status" value="1"/>
</dbReference>
<dbReference type="Gene3D" id="3.30.450.40">
    <property type="match status" value="1"/>
</dbReference>
<dbReference type="InterPro" id="IPR052016">
    <property type="entry name" value="Bact_Sigma-Reg"/>
</dbReference>
<accession>A0A2U9PZX3</accession>
<keyword evidence="1" id="KW-0378">Hydrolase</keyword>
<evidence type="ECO:0000313" key="5">
    <source>
        <dbReference type="EMBL" id="AWT57356.1"/>
    </source>
</evidence>
<keyword evidence="2" id="KW-0175">Coiled coil</keyword>
<dbReference type="Pfam" id="PF07228">
    <property type="entry name" value="SpoIIE"/>
    <property type="match status" value="1"/>
</dbReference>
<dbReference type="InterPro" id="IPR001932">
    <property type="entry name" value="PPM-type_phosphatase-like_dom"/>
</dbReference>
<evidence type="ECO:0000259" key="3">
    <source>
        <dbReference type="SMART" id="SM00065"/>
    </source>
</evidence>
<dbReference type="Proteomes" id="UP000011200">
    <property type="component" value="Chromosome"/>
</dbReference>
<evidence type="ECO:0000256" key="2">
    <source>
        <dbReference type="SAM" id="Coils"/>
    </source>
</evidence>
<feature type="coiled-coil region" evidence="2">
    <location>
        <begin position="107"/>
        <end position="134"/>
    </location>
</feature>
<dbReference type="EMBL" id="CP027541">
    <property type="protein sequence ID" value="AWT57356.1"/>
    <property type="molecule type" value="Genomic_DNA"/>
</dbReference>
<dbReference type="SMART" id="SM00331">
    <property type="entry name" value="PP2C_SIG"/>
    <property type="match status" value="1"/>
</dbReference>
<organism evidence="5 6">
    <name type="scientific">Mycolicibacterium smegmatis (strain MKD8)</name>
    <name type="common">Mycobacterium smegmatis</name>
    <dbReference type="NCBI Taxonomy" id="1214915"/>
    <lineage>
        <taxon>Bacteria</taxon>
        <taxon>Bacillati</taxon>
        <taxon>Actinomycetota</taxon>
        <taxon>Actinomycetes</taxon>
        <taxon>Mycobacteriales</taxon>
        <taxon>Mycobacteriaceae</taxon>
        <taxon>Mycolicibacterium</taxon>
    </lineage>
</organism>
<sequence length="547" mass="58143">MREEAAIDVEGALDDVWTSAPHPVIVADAEGVIRSASDAARDALPGLRTGRHLSDCAPWLWEAHVRHGDAGPAQTETGPDGCTARPTPLPRGEVAWWLFPAGRAGAVTDAGRELRAVERELRRERERANFLDEVSAVLMASLNADRCMEAIVRVAVPRLADGAVVIAPPSGPRLEMVCTAGTVEHRSVEADPATVAGLTEALRGFPPVPSRWIDPNSVPDWLIPRDLTGTVGSVVVTPLPGHGVPAGALVLLRHSAKSAFDDGEEVFARLFAARAGAALSAARLYAEQAAITRTLMDELLPPKLAHQHGIEIAGGYRAAEDHQTVGGDFYDVHPATTPDDETLVVLGDVCGKGLDAAVLTGKIRNTLQALAPLADDHGRVLRLLNRALLSAAHTRFATVVLASAARRDDDVALRLTSAGHMSPLIVRRDGSVEEAGTRGMLVGAVPEITATTCETILEPGETCLLYTDGVTEARGGPMGNEMFGEKRLAAALSECAGLPAEAVVERIMMLTAEWIRQRGHDDVAVVAITAPRRGRRAESVLRSEVRR</sequence>
<reference evidence="5 6" key="1">
    <citation type="journal article" date="2013" name="Genome Announc.">
        <title>Draft genome sequence of MKD8, a conjugal recipient Mycobacterium smegmatis strain.</title>
        <authorList>
            <person name="Gray T.A."/>
            <person name="Palumbo M.J."/>
            <person name="Derbyshire K.M."/>
        </authorList>
    </citation>
    <scope>NUCLEOTIDE SEQUENCE [LARGE SCALE GENOMIC DNA]</scope>
    <source>
        <strain evidence="5 6">MKD8</strain>
    </source>
</reference>
<dbReference type="PANTHER" id="PTHR43156">
    <property type="entry name" value="STAGE II SPORULATION PROTEIN E-RELATED"/>
    <property type="match status" value="1"/>
</dbReference>